<evidence type="ECO:0008006" key="8">
    <source>
        <dbReference type="Google" id="ProtNLM"/>
    </source>
</evidence>
<sequence length="217" mass="22724">MASAGSPNTNADTELVDNDQNPNPNSSNVLVPESGSPAVCLLRFAGDSAGGAFMGSIFGYGSGLIKKKGFKGSFVEAGSYAKTFAVLSGVHSLVVCFLKRLRGKDDVINAGVAGCCTGLALSFPGAPQALLQSCLTFGAFSFIIEGLNKQQPALAHSFSARHKRGYHDASRPLARTSAPHPFALPLSVPLPNELKAAFTFFCKSLKKPTSNFPTAPW</sequence>
<dbReference type="GO" id="GO:0008320">
    <property type="term" value="F:protein transmembrane transporter activity"/>
    <property type="evidence" value="ECO:0000318"/>
    <property type="project" value="GO_Central"/>
</dbReference>
<comment type="subcellular location">
    <subcellularLocation>
        <location evidence="1">Membrane</location>
        <topology evidence="1">Multi-pass membrane protein</topology>
    </subcellularLocation>
</comment>
<dbReference type="EMBL" id="CM004401">
    <property type="protein sequence ID" value="OAY28409.1"/>
    <property type="molecule type" value="Genomic_DNA"/>
</dbReference>
<dbReference type="OrthoDB" id="1913277at2759"/>
<protein>
    <recommendedName>
        <fullName evidence="8">Mitochondrial import inner membrane translocase subunit TIM22</fullName>
    </recommendedName>
</protein>
<feature type="compositionally biased region" description="Polar residues" evidence="5">
    <location>
        <begin position="1"/>
        <end position="12"/>
    </location>
</feature>
<organism evidence="6 7">
    <name type="scientific">Manihot esculenta</name>
    <name type="common">Cassava</name>
    <name type="synonym">Jatropha manihot</name>
    <dbReference type="NCBI Taxonomy" id="3983"/>
    <lineage>
        <taxon>Eukaryota</taxon>
        <taxon>Viridiplantae</taxon>
        <taxon>Streptophyta</taxon>
        <taxon>Embryophyta</taxon>
        <taxon>Tracheophyta</taxon>
        <taxon>Spermatophyta</taxon>
        <taxon>Magnoliopsida</taxon>
        <taxon>eudicotyledons</taxon>
        <taxon>Gunneridae</taxon>
        <taxon>Pentapetalae</taxon>
        <taxon>rosids</taxon>
        <taxon>fabids</taxon>
        <taxon>Malpighiales</taxon>
        <taxon>Euphorbiaceae</taxon>
        <taxon>Crotonoideae</taxon>
        <taxon>Manihoteae</taxon>
        <taxon>Manihot</taxon>
    </lineage>
</organism>
<dbReference type="GO" id="GO:0045036">
    <property type="term" value="P:protein targeting to chloroplast"/>
    <property type="evidence" value="ECO:0000318"/>
    <property type="project" value="GO_Central"/>
</dbReference>
<feature type="compositionally biased region" description="Low complexity" evidence="5">
    <location>
        <begin position="18"/>
        <end position="28"/>
    </location>
</feature>
<evidence type="ECO:0000256" key="2">
    <source>
        <dbReference type="ARBA" id="ARBA00022692"/>
    </source>
</evidence>
<evidence type="ECO:0000256" key="3">
    <source>
        <dbReference type="ARBA" id="ARBA00022989"/>
    </source>
</evidence>
<keyword evidence="2" id="KW-0812">Transmembrane</keyword>
<keyword evidence="4" id="KW-0472">Membrane</keyword>
<dbReference type="GO" id="GO:0045039">
    <property type="term" value="P:protein insertion into mitochondrial inner membrane"/>
    <property type="evidence" value="ECO:0007669"/>
    <property type="project" value="InterPro"/>
</dbReference>
<dbReference type="AlphaFoldDB" id="A0A2C9UDP4"/>
<evidence type="ECO:0000256" key="4">
    <source>
        <dbReference type="ARBA" id="ARBA00023136"/>
    </source>
</evidence>
<comment type="caution">
    <text evidence="6">The sequence shown here is derived from an EMBL/GenBank/DDBJ whole genome shotgun (WGS) entry which is preliminary data.</text>
</comment>
<dbReference type="PANTHER" id="PTHR14110:SF1">
    <property type="entry name" value="CHLOROPLASTIC IMPORT INNER MEMBRANE TRANSLOCASE SUBUNIT TIM22-2-RELATED"/>
    <property type="match status" value="1"/>
</dbReference>
<keyword evidence="3" id="KW-1133">Transmembrane helix</keyword>
<reference evidence="7" key="1">
    <citation type="journal article" date="2016" name="Nat. Biotechnol.">
        <title>Sequencing wild and cultivated cassava and related species reveals extensive interspecific hybridization and genetic diversity.</title>
        <authorList>
            <person name="Bredeson J.V."/>
            <person name="Lyons J.B."/>
            <person name="Prochnik S.E."/>
            <person name="Wu G.A."/>
            <person name="Ha C.M."/>
            <person name="Edsinger-Gonzales E."/>
            <person name="Grimwood J."/>
            <person name="Schmutz J."/>
            <person name="Rabbi I.Y."/>
            <person name="Egesi C."/>
            <person name="Nauluvula P."/>
            <person name="Lebot V."/>
            <person name="Ndunguru J."/>
            <person name="Mkamilo G."/>
            <person name="Bart R.S."/>
            <person name="Setter T.L."/>
            <person name="Gleadow R.M."/>
            <person name="Kulakow P."/>
            <person name="Ferguson M.E."/>
            <person name="Rounsley S."/>
            <person name="Rokhsar D.S."/>
        </authorList>
    </citation>
    <scope>NUCLEOTIDE SEQUENCE [LARGE SCALE GENOMIC DNA]</scope>
    <source>
        <strain evidence="7">cv. AM560-2</strain>
    </source>
</reference>
<evidence type="ECO:0000313" key="7">
    <source>
        <dbReference type="Proteomes" id="UP000091857"/>
    </source>
</evidence>
<dbReference type="GO" id="GO:0009941">
    <property type="term" value="C:chloroplast envelope"/>
    <property type="evidence" value="ECO:0000318"/>
    <property type="project" value="GO_Central"/>
</dbReference>
<dbReference type="Pfam" id="PF02466">
    <property type="entry name" value="Tim17"/>
    <property type="match status" value="1"/>
</dbReference>
<keyword evidence="7" id="KW-1185">Reference proteome</keyword>
<dbReference type="Gramene" id="Manes.15G064200.1.v8.1">
    <property type="protein sequence ID" value="Manes.15G064200.1.v8.1.CDS"/>
    <property type="gene ID" value="Manes.15G064200.v8.1"/>
</dbReference>
<feature type="region of interest" description="Disordered" evidence="5">
    <location>
        <begin position="1"/>
        <end position="31"/>
    </location>
</feature>
<proteinExistence type="predicted"/>
<dbReference type="InterPro" id="IPR039175">
    <property type="entry name" value="TIM22"/>
</dbReference>
<dbReference type="Proteomes" id="UP000091857">
    <property type="component" value="Chromosome 15"/>
</dbReference>
<dbReference type="STRING" id="3983.A0A2C9UDP4"/>
<dbReference type="OMA" id="PAVCLFR"/>
<accession>A0A2C9UDP4</accession>
<evidence type="ECO:0000256" key="5">
    <source>
        <dbReference type="SAM" id="MobiDB-lite"/>
    </source>
</evidence>
<dbReference type="PANTHER" id="PTHR14110">
    <property type="entry name" value="MITOCHONDRIAL IMPORT INNER MEMBRANE TRANSLOCASE SUBUNIT TIM22"/>
    <property type="match status" value="1"/>
</dbReference>
<name>A0A2C9UDP4_MANES</name>
<evidence type="ECO:0000313" key="6">
    <source>
        <dbReference type="EMBL" id="OAY28409.1"/>
    </source>
</evidence>
<dbReference type="GO" id="GO:0042721">
    <property type="term" value="C:TIM22 mitochondrial import inner membrane insertion complex"/>
    <property type="evidence" value="ECO:0007669"/>
    <property type="project" value="InterPro"/>
</dbReference>
<gene>
    <name evidence="6" type="ORF">MANES_15G064200v8</name>
</gene>
<evidence type="ECO:0000256" key="1">
    <source>
        <dbReference type="ARBA" id="ARBA00004141"/>
    </source>
</evidence>